<dbReference type="PANTHER" id="PTHR23513:SF11">
    <property type="entry name" value="STAPHYLOFERRIN A TRANSPORTER"/>
    <property type="match status" value="1"/>
</dbReference>
<evidence type="ECO:0000256" key="7">
    <source>
        <dbReference type="SAM" id="Phobius"/>
    </source>
</evidence>
<dbReference type="CDD" id="cd06173">
    <property type="entry name" value="MFS_MefA_like"/>
    <property type="match status" value="1"/>
</dbReference>
<feature type="transmembrane region" description="Helical" evidence="7">
    <location>
        <begin position="178"/>
        <end position="198"/>
    </location>
</feature>
<keyword evidence="10" id="KW-1185">Reference proteome</keyword>
<dbReference type="Proteomes" id="UP001595765">
    <property type="component" value="Unassembled WGS sequence"/>
</dbReference>
<feature type="transmembrane region" description="Helical" evidence="7">
    <location>
        <begin position="119"/>
        <end position="140"/>
    </location>
</feature>
<feature type="compositionally biased region" description="Low complexity" evidence="6">
    <location>
        <begin position="446"/>
        <end position="460"/>
    </location>
</feature>
<feature type="compositionally biased region" description="Pro residues" evidence="6">
    <location>
        <begin position="461"/>
        <end position="471"/>
    </location>
</feature>
<feature type="domain" description="Major facilitator superfamily (MFS) profile" evidence="8">
    <location>
        <begin position="1"/>
        <end position="408"/>
    </location>
</feature>
<dbReference type="InterPro" id="IPR020846">
    <property type="entry name" value="MFS_dom"/>
</dbReference>
<dbReference type="Pfam" id="PF07690">
    <property type="entry name" value="MFS_1"/>
    <property type="match status" value="1"/>
</dbReference>
<evidence type="ECO:0000256" key="6">
    <source>
        <dbReference type="SAM" id="MobiDB-lite"/>
    </source>
</evidence>
<dbReference type="EMBL" id="JBHSBB010000040">
    <property type="protein sequence ID" value="MFC4036166.1"/>
    <property type="molecule type" value="Genomic_DNA"/>
</dbReference>
<keyword evidence="4 7" id="KW-1133">Transmembrane helix</keyword>
<evidence type="ECO:0000259" key="8">
    <source>
        <dbReference type="PROSITE" id="PS50850"/>
    </source>
</evidence>
<gene>
    <name evidence="9" type="ORF">ACFO3J_32655</name>
</gene>
<dbReference type="Gene3D" id="1.20.1250.20">
    <property type="entry name" value="MFS general substrate transporter like domains"/>
    <property type="match status" value="1"/>
</dbReference>
<feature type="transmembrane region" description="Helical" evidence="7">
    <location>
        <begin position="152"/>
        <end position="172"/>
    </location>
</feature>
<dbReference type="PANTHER" id="PTHR23513">
    <property type="entry name" value="INTEGRAL MEMBRANE EFFLUX PROTEIN-RELATED"/>
    <property type="match status" value="1"/>
</dbReference>
<feature type="transmembrane region" description="Helical" evidence="7">
    <location>
        <begin position="354"/>
        <end position="378"/>
    </location>
</feature>
<feature type="transmembrane region" description="Helical" evidence="7">
    <location>
        <begin position="294"/>
        <end position="314"/>
    </location>
</feature>
<dbReference type="InterPro" id="IPR011701">
    <property type="entry name" value="MFS"/>
</dbReference>
<reference evidence="10" key="1">
    <citation type="journal article" date="2019" name="Int. J. Syst. Evol. Microbiol.">
        <title>The Global Catalogue of Microorganisms (GCM) 10K type strain sequencing project: providing services to taxonomists for standard genome sequencing and annotation.</title>
        <authorList>
            <consortium name="The Broad Institute Genomics Platform"/>
            <consortium name="The Broad Institute Genome Sequencing Center for Infectious Disease"/>
            <person name="Wu L."/>
            <person name="Ma J."/>
        </authorList>
    </citation>
    <scope>NUCLEOTIDE SEQUENCE [LARGE SCALE GENOMIC DNA]</scope>
    <source>
        <strain evidence="10">CGMCC 4.7237</strain>
    </source>
</reference>
<dbReference type="PROSITE" id="PS50850">
    <property type="entry name" value="MFS"/>
    <property type="match status" value="1"/>
</dbReference>
<comment type="subcellular location">
    <subcellularLocation>
        <location evidence="1">Cell membrane</location>
        <topology evidence="1">Multi-pass membrane protein</topology>
    </subcellularLocation>
</comment>
<feature type="transmembrane region" description="Helical" evidence="7">
    <location>
        <begin position="384"/>
        <end position="404"/>
    </location>
</feature>
<feature type="transmembrane region" description="Helical" evidence="7">
    <location>
        <begin position="320"/>
        <end position="342"/>
    </location>
</feature>
<evidence type="ECO:0000256" key="4">
    <source>
        <dbReference type="ARBA" id="ARBA00022989"/>
    </source>
</evidence>
<organism evidence="9 10">
    <name type="scientific">Streptomyces polygonati</name>
    <dbReference type="NCBI Taxonomy" id="1617087"/>
    <lineage>
        <taxon>Bacteria</taxon>
        <taxon>Bacillati</taxon>
        <taxon>Actinomycetota</taxon>
        <taxon>Actinomycetes</taxon>
        <taxon>Kitasatosporales</taxon>
        <taxon>Streptomycetaceae</taxon>
        <taxon>Streptomyces</taxon>
    </lineage>
</organism>
<keyword evidence="3 7" id="KW-0812">Transmembrane</keyword>
<protein>
    <submittedName>
        <fullName evidence="9">MFS transporter</fullName>
    </submittedName>
</protein>
<keyword evidence="2" id="KW-1003">Cell membrane</keyword>
<dbReference type="RefSeq" id="WP_386437382.1">
    <property type="nucleotide sequence ID" value="NZ_JBHSBB010000040.1"/>
</dbReference>
<proteinExistence type="predicted"/>
<evidence type="ECO:0000256" key="3">
    <source>
        <dbReference type="ARBA" id="ARBA00022692"/>
    </source>
</evidence>
<accession>A0ABV8I277</accession>
<feature type="transmembrane region" description="Helical" evidence="7">
    <location>
        <begin position="260"/>
        <end position="287"/>
    </location>
</feature>
<comment type="caution">
    <text evidence="9">The sequence shown here is derived from an EMBL/GenBank/DDBJ whole genome shotgun (WGS) entry which is preliminary data.</text>
</comment>
<sequence>MDTTPSSGAPAPQRTMNVHWGKVGALVSGQAMVQGGSYALLIAMNWTAVQIGGASAVSMLMLASTIPRALMLIFGGAVSDLLGPRYVLVRTTAARAAVLIGGAVVAASTQLLWPLMLVALVEGSLLGLAGPASSVLMPQLAAREHLGRANSLYSMVLRLAPIAGAPIGAWLISVGQLWQALLAAAGTGVFWLACLLYVTHGFKPPRRDAGVSLFKRSADGIQLLVRNSRLRWMFLASFCLDLAFGWPADVALPSLVDQRGWGVGAVGVVLAAFSVGALGSSAVGAIMAHRISMFVRLVATGLGLAVGILVMALMPTVLSLTVVAAGVGLLSGLNGPAIVTVYQQSAPESRMGAAMSTLSLSGIGVGPISIAIFSSLALGLGVQTTWLICGTVAFFSPFAALVALRQPVQLGEPGDTDDPAAQAAGQAGAQAAVTASVRSDRPDPDTTPLAAPPATGAPAPADVPEPLPASV</sequence>
<feature type="transmembrane region" description="Helical" evidence="7">
    <location>
        <begin position="230"/>
        <end position="248"/>
    </location>
</feature>
<evidence type="ECO:0000313" key="10">
    <source>
        <dbReference type="Proteomes" id="UP001595765"/>
    </source>
</evidence>
<feature type="compositionally biased region" description="Low complexity" evidence="6">
    <location>
        <begin position="420"/>
        <end position="432"/>
    </location>
</feature>
<feature type="region of interest" description="Disordered" evidence="6">
    <location>
        <begin position="412"/>
        <end position="471"/>
    </location>
</feature>
<keyword evidence="5 7" id="KW-0472">Membrane</keyword>
<evidence type="ECO:0000256" key="1">
    <source>
        <dbReference type="ARBA" id="ARBA00004651"/>
    </source>
</evidence>
<dbReference type="SUPFAM" id="SSF103473">
    <property type="entry name" value="MFS general substrate transporter"/>
    <property type="match status" value="1"/>
</dbReference>
<name>A0ABV8I277_9ACTN</name>
<evidence type="ECO:0000256" key="5">
    <source>
        <dbReference type="ARBA" id="ARBA00023136"/>
    </source>
</evidence>
<evidence type="ECO:0000313" key="9">
    <source>
        <dbReference type="EMBL" id="MFC4036166.1"/>
    </source>
</evidence>
<evidence type="ECO:0000256" key="2">
    <source>
        <dbReference type="ARBA" id="ARBA00022475"/>
    </source>
</evidence>
<dbReference type="InterPro" id="IPR036259">
    <property type="entry name" value="MFS_trans_sf"/>
</dbReference>